<comment type="caution">
    <text evidence="1">The sequence shown here is derived from an EMBL/GenBank/DDBJ whole genome shotgun (WGS) entry which is preliminary data.</text>
</comment>
<organism evidence="1 2">
    <name type="scientific">Marinomonas profundimaris</name>
    <dbReference type="NCBI Taxonomy" id="1208321"/>
    <lineage>
        <taxon>Bacteria</taxon>
        <taxon>Pseudomonadati</taxon>
        <taxon>Pseudomonadota</taxon>
        <taxon>Gammaproteobacteria</taxon>
        <taxon>Oceanospirillales</taxon>
        <taxon>Oceanospirillaceae</taxon>
        <taxon>Marinomonas</taxon>
    </lineage>
</organism>
<dbReference type="EMBL" id="AYOZ01000004">
    <property type="protein sequence ID" value="ETI61826.1"/>
    <property type="molecule type" value="Genomic_DNA"/>
</dbReference>
<protein>
    <submittedName>
        <fullName evidence="1">Uncharacterized protein</fullName>
    </submittedName>
</protein>
<sequence>MKQAVKELAQFFEQRIAFNVAILKTTRHTLIYP</sequence>
<dbReference type="Proteomes" id="UP000018857">
    <property type="component" value="Unassembled WGS sequence"/>
</dbReference>
<gene>
    <name evidence="1" type="ORF">D104_03790</name>
</gene>
<dbReference type="AlphaFoldDB" id="W1RX92"/>
<evidence type="ECO:0000313" key="1">
    <source>
        <dbReference type="EMBL" id="ETI61826.1"/>
    </source>
</evidence>
<accession>W1RX92</accession>
<evidence type="ECO:0000313" key="2">
    <source>
        <dbReference type="Proteomes" id="UP000018857"/>
    </source>
</evidence>
<proteinExistence type="predicted"/>
<name>W1RX92_9GAMM</name>
<keyword evidence="2" id="KW-1185">Reference proteome</keyword>
<reference evidence="1 2" key="1">
    <citation type="journal article" date="2014" name="Genome Announc.">
        <title>Draft Genome Sequence of Marinomonas sp. Strain D104, a Polycyclic Aromatic Hydrocarbon-Degrading Bacterium from the Deep-Sea Sediment of the Arctic Ocean.</title>
        <authorList>
            <person name="Dong C."/>
            <person name="Bai X."/>
            <person name="Lai Q."/>
            <person name="Xie Y."/>
            <person name="Chen X."/>
            <person name="Shao Z."/>
        </authorList>
    </citation>
    <scope>NUCLEOTIDE SEQUENCE [LARGE SCALE GENOMIC DNA]</scope>
    <source>
        <strain evidence="1 2">D104</strain>
    </source>
</reference>